<dbReference type="Gramene" id="PGSC0003DMT400095856">
    <property type="protein sequence ID" value="PGSC0003DMT400095856"/>
    <property type="gene ID" value="PGSC0003DMG400045427"/>
</dbReference>
<dbReference type="InParanoid" id="M1DX70"/>
<dbReference type="HOGENOM" id="CLU_1186731_0_0_1"/>
<feature type="region of interest" description="Disordered" evidence="1">
    <location>
        <begin position="198"/>
        <end position="234"/>
    </location>
</feature>
<proteinExistence type="predicted"/>
<evidence type="ECO:0000313" key="3">
    <source>
        <dbReference type="Proteomes" id="UP000011115"/>
    </source>
</evidence>
<organism evidence="2 3">
    <name type="scientific">Solanum tuberosum</name>
    <name type="common">Potato</name>
    <dbReference type="NCBI Taxonomy" id="4113"/>
    <lineage>
        <taxon>Eukaryota</taxon>
        <taxon>Viridiplantae</taxon>
        <taxon>Streptophyta</taxon>
        <taxon>Embryophyta</taxon>
        <taxon>Tracheophyta</taxon>
        <taxon>Spermatophyta</taxon>
        <taxon>Magnoliopsida</taxon>
        <taxon>eudicotyledons</taxon>
        <taxon>Gunneridae</taxon>
        <taxon>Pentapetalae</taxon>
        <taxon>asterids</taxon>
        <taxon>lamiids</taxon>
        <taxon>Solanales</taxon>
        <taxon>Solanaceae</taxon>
        <taxon>Solanoideae</taxon>
        <taxon>Solaneae</taxon>
        <taxon>Solanum</taxon>
    </lineage>
</organism>
<evidence type="ECO:0000313" key="2">
    <source>
        <dbReference type="EnsemblPlants" id="PGSC0003DMT400095856"/>
    </source>
</evidence>
<feature type="compositionally biased region" description="Acidic residues" evidence="1">
    <location>
        <begin position="217"/>
        <end position="234"/>
    </location>
</feature>
<reference evidence="3" key="1">
    <citation type="journal article" date="2011" name="Nature">
        <title>Genome sequence and analysis of the tuber crop potato.</title>
        <authorList>
            <consortium name="The Potato Genome Sequencing Consortium"/>
        </authorList>
    </citation>
    <scope>NUCLEOTIDE SEQUENCE [LARGE SCALE GENOMIC DNA]</scope>
    <source>
        <strain evidence="3">cv. DM1-3 516 R44</strain>
    </source>
</reference>
<dbReference type="PaxDb" id="4113-PGSC0003DMT400095856"/>
<protein>
    <submittedName>
        <fullName evidence="2">Uncharacterized protein</fullName>
    </submittedName>
</protein>
<dbReference type="AlphaFoldDB" id="M1DX70"/>
<dbReference type="Proteomes" id="UP000011115">
    <property type="component" value="Unassembled WGS sequence"/>
</dbReference>
<name>M1DX70_SOLTU</name>
<accession>M1DX70</accession>
<keyword evidence="3" id="KW-1185">Reference proteome</keyword>
<sequence length="234" mass="26737">MVVPKVYAKKGSLSTEPAREMRKHIEKERRVNLIDMIPLERQVRELYALLPTVRWDDPHPTIYIREVDIPMRTQSINAVLKVPEISNSKYETRLREMDLGWLWDTLIKAARLDQVYWATTEDITNPSGGLCYVGDWTECRGSNHVRVEDVYQGNKKTFFLSGLVTRMCNRAGLPLLDTDEVLPIDPLFHPLLIRQPSTYGRKRGKTDGPGNSRAAVEADDEGEDNDEADDTLPT</sequence>
<dbReference type="EnsemblPlants" id="PGSC0003DMT400095856">
    <property type="protein sequence ID" value="PGSC0003DMT400095856"/>
    <property type="gene ID" value="PGSC0003DMG400045427"/>
</dbReference>
<reference evidence="2" key="2">
    <citation type="submission" date="2015-06" db="UniProtKB">
        <authorList>
            <consortium name="EnsemblPlants"/>
        </authorList>
    </citation>
    <scope>IDENTIFICATION</scope>
    <source>
        <strain evidence="2">DM1-3 516 R44</strain>
    </source>
</reference>
<evidence type="ECO:0000256" key="1">
    <source>
        <dbReference type="SAM" id="MobiDB-lite"/>
    </source>
</evidence>